<dbReference type="SMART" id="SM00175">
    <property type="entry name" value="RAB"/>
    <property type="match status" value="1"/>
</dbReference>
<dbReference type="PROSITE" id="PS51419">
    <property type="entry name" value="RAB"/>
    <property type="match status" value="1"/>
</dbReference>
<dbReference type="RefSeq" id="XP_004359427.1">
    <property type="nucleotide sequence ID" value="XM_004359370.1"/>
</dbReference>
<reference evidence="6" key="1">
    <citation type="journal article" date="2011" name="Genome Res.">
        <title>Phylogeny-wide analysis of social amoeba genomes highlights ancient origins for complex intercellular communication.</title>
        <authorList>
            <person name="Heidel A.J."/>
            <person name="Lawal H.M."/>
            <person name="Felder M."/>
            <person name="Schilde C."/>
            <person name="Helps N.R."/>
            <person name="Tunggal B."/>
            <person name="Rivero F."/>
            <person name="John U."/>
            <person name="Schleicher M."/>
            <person name="Eichinger L."/>
            <person name="Platzer M."/>
            <person name="Noegel A.A."/>
            <person name="Schaap P."/>
            <person name="Gloeckner G."/>
        </authorList>
    </citation>
    <scope>NUCLEOTIDE SEQUENCE [LARGE SCALE GENOMIC DNA]</scope>
    <source>
        <strain evidence="6">SH3</strain>
    </source>
</reference>
<evidence type="ECO:0000313" key="6">
    <source>
        <dbReference type="Proteomes" id="UP000007797"/>
    </source>
</evidence>
<dbReference type="GO" id="GO:0008333">
    <property type="term" value="P:endosome to lysosome transport"/>
    <property type="evidence" value="ECO:0007669"/>
    <property type="project" value="TreeGrafter"/>
</dbReference>
<dbReference type="GO" id="GO:0090385">
    <property type="term" value="P:phagosome-lysosome fusion"/>
    <property type="evidence" value="ECO:0007669"/>
    <property type="project" value="TreeGrafter"/>
</dbReference>
<evidence type="ECO:0000256" key="4">
    <source>
        <dbReference type="SAM" id="MobiDB-lite"/>
    </source>
</evidence>
<dbReference type="Pfam" id="PF00071">
    <property type="entry name" value="Ras"/>
    <property type="match status" value="1"/>
</dbReference>
<dbReference type="SMART" id="SM00173">
    <property type="entry name" value="RAS"/>
    <property type="match status" value="1"/>
</dbReference>
<dbReference type="NCBIfam" id="TIGR00231">
    <property type="entry name" value="small_GTP"/>
    <property type="match status" value="1"/>
</dbReference>
<evidence type="ECO:0000256" key="2">
    <source>
        <dbReference type="ARBA" id="ARBA00022741"/>
    </source>
</evidence>
<dbReference type="OMA" id="SIIQRYC"/>
<dbReference type="Gene3D" id="3.40.50.300">
    <property type="entry name" value="P-loop containing nucleotide triphosphate hydrolases"/>
    <property type="match status" value="1"/>
</dbReference>
<dbReference type="InterPro" id="IPR027417">
    <property type="entry name" value="P-loop_NTPase"/>
</dbReference>
<dbReference type="GO" id="GO:0005770">
    <property type="term" value="C:late endosome"/>
    <property type="evidence" value="ECO:0007669"/>
    <property type="project" value="TreeGrafter"/>
</dbReference>
<dbReference type="GO" id="GO:0005764">
    <property type="term" value="C:lysosome"/>
    <property type="evidence" value="ECO:0007669"/>
    <property type="project" value="TreeGrafter"/>
</dbReference>
<dbReference type="SMART" id="SM00174">
    <property type="entry name" value="RHO"/>
    <property type="match status" value="1"/>
</dbReference>
<protein>
    <recommendedName>
        <fullName evidence="7">Rab GTPase</fullName>
    </recommendedName>
</protein>
<keyword evidence="2" id="KW-0547">Nucleotide-binding</keyword>
<dbReference type="PROSITE" id="PS51417">
    <property type="entry name" value="ARF"/>
    <property type="match status" value="1"/>
</dbReference>
<dbReference type="AlphaFoldDB" id="F4PSU9"/>
<sequence length="227" mass="25987">MVNPQHQHQHHQEDDDDDEPIMIKLLVIGPPRSGKTSIINKYCNNINPTNYKITVGVDCVTKETTISGRKVILMIWDIAGQERYAHMTRLYYSDAKGVFIVFDSSNIEPTLKVAEQWKEDVDECFADNPIPSILLANKGDLFPNSQQEIPYKRFDKFCEENTIDKWFLTSAMTGAGLNESVEDMVKTIFERNPSLLPRDKESFKLQPEANSQNNRPNQATTERKTCC</sequence>
<dbReference type="STRING" id="1054147.F4PSU9"/>
<name>F4PSU9_CACFS</name>
<evidence type="ECO:0000256" key="1">
    <source>
        <dbReference type="ARBA" id="ARBA00006270"/>
    </source>
</evidence>
<dbReference type="FunFam" id="3.40.50.300:FF:001447">
    <property type="entry name" value="Ras-related protein Rab-1B"/>
    <property type="match status" value="1"/>
</dbReference>
<dbReference type="InterPro" id="IPR005225">
    <property type="entry name" value="Small_GTP-bd"/>
</dbReference>
<feature type="compositionally biased region" description="Polar residues" evidence="4">
    <location>
        <begin position="208"/>
        <end position="220"/>
    </location>
</feature>
<feature type="region of interest" description="Disordered" evidence="4">
    <location>
        <begin position="203"/>
        <end position="227"/>
    </location>
</feature>
<dbReference type="PROSITE" id="PS51421">
    <property type="entry name" value="RAS"/>
    <property type="match status" value="1"/>
</dbReference>
<dbReference type="Proteomes" id="UP000007797">
    <property type="component" value="Unassembled WGS sequence"/>
</dbReference>
<evidence type="ECO:0000313" key="5">
    <source>
        <dbReference type="EMBL" id="EGG21577.1"/>
    </source>
</evidence>
<dbReference type="PRINTS" id="PR00449">
    <property type="entry name" value="RASTRNSFRMNG"/>
</dbReference>
<dbReference type="PANTHER" id="PTHR47981">
    <property type="entry name" value="RAB FAMILY"/>
    <property type="match status" value="1"/>
</dbReference>
<dbReference type="EMBL" id="GL883010">
    <property type="protein sequence ID" value="EGG21577.1"/>
    <property type="molecule type" value="Genomic_DNA"/>
</dbReference>
<proteinExistence type="inferred from homology"/>
<dbReference type="PANTHER" id="PTHR47981:SF39">
    <property type="entry name" value="RAS-RELATED PROTEIN RAB"/>
    <property type="match status" value="1"/>
</dbReference>
<evidence type="ECO:0000256" key="3">
    <source>
        <dbReference type="ARBA" id="ARBA00023134"/>
    </source>
</evidence>
<accession>F4PSU9</accession>
<keyword evidence="6" id="KW-1185">Reference proteome</keyword>
<keyword evidence="3" id="KW-0342">GTP-binding</keyword>
<dbReference type="OrthoDB" id="245989at2759"/>
<dbReference type="InterPro" id="IPR001806">
    <property type="entry name" value="Small_GTPase"/>
</dbReference>
<organism evidence="5 6">
    <name type="scientific">Cavenderia fasciculata</name>
    <name type="common">Slime mold</name>
    <name type="synonym">Dictyostelium fasciculatum</name>
    <dbReference type="NCBI Taxonomy" id="261658"/>
    <lineage>
        <taxon>Eukaryota</taxon>
        <taxon>Amoebozoa</taxon>
        <taxon>Evosea</taxon>
        <taxon>Eumycetozoa</taxon>
        <taxon>Dictyostelia</taxon>
        <taxon>Acytosteliales</taxon>
        <taxon>Cavenderiaceae</taxon>
        <taxon>Cavenderia</taxon>
    </lineage>
</organism>
<evidence type="ECO:0008006" key="7">
    <source>
        <dbReference type="Google" id="ProtNLM"/>
    </source>
</evidence>
<dbReference type="GO" id="GO:0005525">
    <property type="term" value="F:GTP binding"/>
    <property type="evidence" value="ECO:0007669"/>
    <property type="project" value="UniProtKB-KW"/>
</dbReference>
<dbReference type="KEGG" id="dfa:DFA_01463"/>
<dbReference type="SUPFAM" id="SSF52540">
    <property type="entry name" value="P-loop containing nucleoside triphosphate hydrolases"/>
    <property type="match status" value="1"/>
</dbReference>
<comment type="similarity">
    <text evidence="1">Belongs to the small GTPase superfamily. Rab family.</text>
</comment>
<gene>
    <name evidence="5" type="ORF">DFA_01463</name>
</gene>
<dbReference type="GO" id="GO:0003924">
    <property type="term" value="F:GTPase activity"/>
    <property type="evidence" value="ECO:0007669"/>
    <property type="project" value="InterPro"/>
</dbReference>
<dbReference type="GO" id="GO:0045335">
    <property type="term" value="C:phagocytic vesicle"/>
    <property type="evidence" value="ECO:0007669"/>
    <property type="project" value="TreeGrafter"/>
</dbReference>
<dbReference type="GeneID" id="14873128"/>